<comment type="function">
    <text evidence="9">This protein specifically catalyzes the removal of signal peptides from prolipoproteins.</text>
</comment>
<dbReference type="Proteomes" id="UP000645966">
    <property type="component" value="Unassembled WGS sequence"/>
</dbReference>
<organism evidence="11 12">
    <name type="scientific">Corynebacterium meridianum</name>
    <dbReference type="NCBI Taxonomy" id="2765363"/>
    <lineage>
        <taxon>Bacteria</taxon>
        <taxon>Bacillati</taxon>
        <taxon>Actinomycetota</taxon>
        <taxon>Actinomycetes</taxon>
        <taxon>Mycobacteriales</taxon>
        <taxon>Corynebacteriaceae</taxon>
        <taxon>Corynebacterium</taxon>
    </lineage>
</organism>
<keyword evidence="12" id="KW-1185">Reference proteome</keyword>
<dbReference type="PRINTS" id="PR00781">
    <property type="entry name" value="LIPOSIGPTASE"/>
</dbReference>
<dbReference type="EMBL" id="JAEIOS010000011">
    <property type="protein sequence ID" value="MBI8989272.1"/>
    <property type="molecule type" value="Genomic_DNA"/>
</dbReference>
<evidence type="ECO:0000256" key="6">
    <source>
        <dbReference type="ARBA" id="ARBA00022801"/>
    </source>
</evidence>
<evidence type="ECO:0000256" key="10">
    <source>
        <dbReference type="RuleBase" id="RU004181"/>
    </source>
</evidence>
<dbReference type="InterPro" id="IPR001872">
    <property type="entry name" value="Peptidase_A8"/>
</dbReference>
<keyword evidence="5 9" id="KW-0064">Aspartyl protease</keyword>
<keyword evidence="4 9" id="KW-0812">Transmembrane</keyword>
<proteinExistence type="inferred from homology"/>
<evidence type="ECO:0000256" key="5">
    <source>
        <dbReference type="ARBA" id="ARBA00022750"/>
    </source>
</evidence>
<name>A0A934M779_9CORY</name>
<dbReference type="EC" id="3.4.23.36" evidence="9"/>
<feature type="transmembrane region" description="Helical" evidence="9">
    <location>
        <begin position="142"/>
        <end position="164"/>
    </location>
</feature>
<evidence type="ECO:0000313" key="12">
    <source>
        <dbReference type="Proteomes" id="UP000645966"/>
    </source>
</evidence>
<accession>A0A934M779</accession>
<keyword evidence="8 9" id="KW-0472">Membrane</keyword>
<keyword evidence="2 9" id="KW-1003">Cell membrane</keyword>
<sequence length="177" mass="18813">MVTVTDKVTDKVRRNKGYLVFTVVVIVVAAAVDQLSKALILAGMEPGEVVPLIGDWFRFHLVFNPGAAFSFGTSFTWVFAAIQLIFVVGILWHSPRVDGRLAALGLALVAGGAAGNLTDRLFRDPGFFVGHVVDFISVGDFAVFNVADSCITVGVAVFLLSALLDARAESRATEVAA</sequence>
<feature type="active site" evidence="9">
    <location>
        <position position="148"/>
    </location>
</feature>
<feature type="transmembrane region" description="Helical" evidence="9">
    <location>
        <begin position="101"/>
        <end position="122"/>
    </location>
</feature>
<keyword evidence="3 9" id="KW-0645">Protease</keyword>
<feature type="transmembrane region" description="Helical" evidence="9">
    <location>
        <begin position="67"/>
        <end position="92"/>
    </location>
</feature>
<comment type="caution">
    <text evidence="11">The sequence shown here is derived from an EMBL/GenBank/DDBJ whole genome shotgun (WGS) entry which is preliminary data.</text>
</comment>
<evidence type="ECO:0000256" key="7">
    <source>
        <dbReference type="ARBA" id="ARBA00022989"/>
    </source>
</evidence>
<comment type="similarity">
    <text evidence="1 9 10">Belongs to the peptidase A8 family.</text>
</comment>
<dbReference type="AlphaFoldDB" id="A0A934M779"/>
<dbReference type="GO" id="GO:0005886">
    <property type="term" value="C:plasma membrane"/>
    <property type="evidence" value="ECO:0007669"/>
    <property type="project" value="UniProtKB-SubCell"/>
</dbReference>
<evidence type="ECO:0000256" key="2">
    <source>
        <dbReference type="ARBA" id="ARBA00022475"/>
    </source>
</evidence>
<evidence type="ECO:0000256" key="8">
    <source>
        <dbReference type="ARBA" id="ARBA00023136"/>
    </source>
</evidence>
<dbReference type="RefSeq" id="WP_198738268.1">
    <property type="nucleotide sequence ID" value="NZ_JAEIOS010000011.1"/>
</dbReference>
<comment type="pathway">
    <text evidence="9">Protein modification; lipoprotein biosynthesis (signal peptide cleavage).</text>
</comment>
<keyword evidence="6 9" id="KW-0378">Hydrolase</keyword>
<dbReference type="PANTHER" id="PTHR33695:SF1">
    <property type="entry name" value="LIPOPROTEIN SIGNAL PEPTIDASE"/>
    <property type="match status" value="1"/>
</dbReference>
<evidence type="ECO:0000313" key="11">
    <source>
        <dbReference type="EMBL" id="MBI8989272.1"/>
    </source>
</evidence>
<dbReference type="Pfam" id="PF01252">
    <property type="entry name" value="Peptidase_A8"/>
    <property type="match status" value="1"/>
</dbReference>
<keyword evidence="7 9" id="KW-1133">Transmembrane helix</keyword>
<evidence type="ECO:0000256" key="1">
    <source>
        <dbReference type="ARBA" id="ARBA00006139"/>
    </source>
</evidence>
<evidence type="ECO:0000256" key="3">
    <source>
        <dbReference type="ARBA" id="ARBA00022670"/>
    </source>
</evidence>
<gene>
    <name evidence="9 11" type="primary">lspA</name>
    <name evidence="11" type="ORF">JDV75_05795</name>
</gene>
<protein>
    <recommendedName>
        <fullName evidence="9">Lipoprotein signal peptidase</fullName>
        <ecNumber evidence="9">3.4.23.36</ecNumber>
    </recommendedName>
    <alternativeName>
        <fullName evidence="9">Prolipoprotein signal peptidase</fullName>
    </alternativeName>
    <alternativeName>
        <fullName evidence="9">Signal peptidase II</fullName>
        <shortName evidence="9">SPase II</shortName>
    </alternativeName>
</protein>
<comment type="subcellular location">
    <subcellularLocation>
        <location evidence="9">Cell membrane</location>
        <topology evidence="9">Multi-pass membrane protein</topology>
    </subcellularLocation>
</comment>
<dbReference type="NCBIfam" id="TIGR00077">
    <property type="entry name" value="lspA"/>
    <property type="match status" value="1"/>
</dbReference>
<feature type="transmembrane region" description="Helical" evidence="9">
    <location>
        <begin position="17"/>
        <end position="36"/>
    </location>
</feature>
<dbReference type="GO" id="GO:0004190">
    <property type="term" value="F:aspartic-type endopeptidase activity"/>
    <property type="evidence" value="ECO:0007669"/>
    <property type="project" value="UniProtKB-UniRule"/>
</dbReference>
<evidence type="ECO:0000256" key="9">
    <source>
        <dbReference type="HAMAP-Rule" id="MF_00161"/>
    </source>
</evidence>
<feature type="active site" evidence="9">
    <location>
        <position position="134"/>
    </location>
</feature>
<reference evidence="11" key="1">
    <citation type="submission" date="2020-12" db="EMBL/GenBank/DDBJ databases">
        <title>Genome public.</title>
        <authorList>
            <person name="Sun Q."/>
        </authorList>
    </citation>
    <scope>NUCLEOTIDE SEQUENCE</scope>
    <source>
        <strain evidence="11">CCM 8863</strain>
    </source>
</reference>
<evidence type="ECO:0000256" key="4">
    <source>
        <dbReference type="ARBA" id="ARBA00022692"/>
    </source>
</evidence>
<comment type="catalytic activity">
    <reaction evidence="9">
        <text>Release of signal peptides from bacterial membrane prolipoproteins. Hydrolyzes -Xaa-Yaa-Zaa-|-(S,diacylglyceryl)Cys-, in which Xaa is hydrophobic (preferably Leu), and Yaa (Ala or Ser) and Zaa (Gly or Ala) have small, neutral side chains.</text>
        <dbReference type="EC" id="3.4.23.36"/>
    </reaction>
</comment>
<dbReference type="HAMAP" id="MF_00161">
    <property type="entry name" value="LspA"/>
    <property type="match status" value="1"/>
</dbReference>
<dbReference type="PANTHER" id="PTHR33695">
    <property type="entry name" value="LIPOPROTEIN SIGNAL PEPTIDASE"/>
    <property type="match status" value="1"/>
</dbReference>
<dbReference type="GO" id="GO:0006508">
    <property type="term" value="P:proteolysis"/>
    <property type="evidence" value="ECO:0007669"/>
    <property type="project" value="UniProtKB-KW"/>
</dbReference>